<gene>
    <name evidence="15" type="ORF">ACHAW5_000367</name>
</gene>
<dbReference type="InterPro" id="IPR014016">
    <property type="entry name" value="UvrD-like_ATP-bd"/>
</dbReference>
<dbReference type="InterPro" id="IPR014017">
    <property type="entry name" value="DNA_helicase_UvrD-like_C"/>
</dbReference>
<comment type="catalytic activity">
    <reaction evidence="8">
        <text>Couples ATP hydrolysis with the unwinding of duplex DNA by translocating in the 3'-5' direction.</text>
        <dbReference type="EC" id="5.6.2.4"/>
    </reaction>
</comment>
<evidence type="ECO:0000256" key="9">
    <source>
        <dbReference type="ARBA" id="ARBA00034808"/>
    </source>
</evidence>
<dbReference type="PROSITE" id="PS51198">
    <property type="entry name" value="UVRD_HELICASE_ATP_BIND"/>
    <property type="match status" value="1"/>
</dbReference>
<keyword evidence="4 11" id="KW-0347">Helicase</keyword>
<feature type="compositionally biased region" description="Polar residues" evidence="12">
    <location>
        <begin position="309"/>
        <end position="323"/>
    </location>
</feature>
<dbReference type="Pfam" id="PF00580">
    <property type="entry name" value="UvrD-helicase"/>
    <property type="match status" value="1"/>
</dbReference>
<dbReference type="SUPFAM" id="SSF52540">
    <property type="entry name" value="P-loop containing nucleoside triphosphate hydrolases"/>
    <property type="match status" value="1"/>
</dbReference>
<organism evidence="15 16">
    <name type="scientific">Stephanodiscus triporus</name>
    <dbReference type="NCBI Taxonomy" id="2934178"/>
    <lineage>
        <taxon>Eukaryota</taxon>
        <taxon>Sar</taxon>
        <taxon>Stramenopiles</taxon>
        <taxon>Ochrophyta</taxon>
        <taxon>Bacillariophyta</taxon>
        <taxon>Coscinodiscophyceae</taxon>
        <taxon>Thalassiosirophycidae</taxon>
        <taxon>Stephanodiscales</taxon>
        <taxon>Stephanodiscaceae</taxon>
        <taxon>Stephanodiscus</taxon>
    </lineage>
</organism>
<evidence type="ECO:0000256" key="4">
    <source>
        <dbReference type="ARBA" id="ARBA00022806"/>
    </source>
</evidence>
<dbReference type="Pfam" id="PF13361">
    <property type="entry name" value="UvrD_C"/>
    <property type="match status" value="1"/>
</dbReference>
<keyword evidence="5 11" id="KW-0067">ATP-binding</keyword>
<comment type="caution">
    <text evidence="11">Lacks conserved residue(s) required for the propagation of feature annotation.</text>
</comment>
<feature type="compositionally biased region" description="Basic and acidic residues" evidence="12">
    <location>
        <begin position="324"/>
        <end position="334"/>
    </location>
</feature>
<comment type="similarity">
    <text evidence="1">Belongs to the helicase family. UvrD subfamily.</text>
</comment>
<dbReference type="Gene3D" id="3.40.50.300">
    <property type="entry name" value="P-loop containing nucleotide triphosphate hydrolases"/>
    <property type="match status" value="2"/>
</dbReference>
<evidence type="ECO:0000256" key="3">
    <source>
        <dbReference type="ARBA" id="ARBA00022801"/>
    </source>
</evidence>
<dbReference type="EMBL" id="JALLAZ020001677">
    <property type="protein sequence ID" value="KAL3768470.1"/>
    <property type="molecule type" value="Genomic_DNA"/>
</dbReference>
<keyword evidence="6" id="KW-0238">DNA-binding</keyword>
<dbReference type="Proteomes" id="UP001530315">
    <property type="component" value="Unassembled WGS sequence"/>
</dbReference>
<accession>A0ABD3MX24</accession>
<feature type="region of interest" description="Disordered" evidence="12">
    <location>
        <begin position="819"/>
        <end position="879"/>
    </location>
</feature>
<feature type="region of interest" description="Disordered" evidence="12">
    <location>
        <begin position="714"/>
        <end position="750"/>
    </location>
</feature>
<dbReference type="PANTHER" id="PTHR11070">
    <property type="entry name" value="UVRD / RECB / PCRA DNA HELICASE FAMILY MEMBER"/>
    <property type="match status" value="1"/>
</dbReference>
<feature type="compositionally biased region" description="Polar residues" evidence="12">
    <location>
        <begin position="822"/>
        <end position="835"/>
    </location>
</feature>
<feature type="region of interest" description="Disordered" evidence="12">
    <location>
        <begin position="309"/>
        <end position="341"/>
    </location>
</feature>
<feature type="domain" description="UvrD-like helicase ATP-binding" evidence="13">
    <location>
        <begin position="1"/>
        <end position="295"/>
    </location>
</feature>
<keyword evidence="7" id="KW-0413">Isomerase</keyword>
<dbReference type="Gene3D" id="1.10.10.160">
    <property type="match status" value="1"/>
</dbReference>
<feature type="compositionally biased region" description="Polar residues" evidence="12">
    <location>
        <begin position="843"/>
        <end position="870"/>
    </location>
</feature>
<sequence>MGRRREEEGILAFGRELGNLSSVRGCLGVAAAAAPSGATVTSMGDEHHNNNVATVQTLDGSFNILDQSDQLRLLKEILQRHDIELKSTTPPAFAGGGGANGNNEIRPITVLNAISSLNTMEATRGNANDGDDVVAKMSKRVHKIATEIRVPFQRAKYSQNSVDFDDLILLTRELLMHHPEVREILHRRWRHVLVDEFQDTSRVQLDLVRLLTTNSLFVVGDGDQSIYSWRGASPESMSDFELTFHDRAHGWEELLSDDQEDVSKYLERIDGVRGGREVAPLRVKSVYLMENYRSTTNIVRAAQRIISTNSEKSNGANPTTSAQDEIRRDMKPMRGDGPSPRVLACKDGKAEAKFVVQTVISMVDRGDLSPSSTVAIIYRTNAQSRLLEEACVEDNLRYVVRGSSGTFYKRAEIQDCMAFLKIMYNPRDRSAWARAVKAPSRGIGETSLNEFFRYCDAVTEKYAELGRNDLPSPLDVMISFAPAVGASPIDISPIVPPKDIVSTRSMNRFVPFASSLRSLRRKGEAQTVSDFLLSVIDDLALKSHFDAISKTRDEYEDRLGNVMELVRAAERYKTDGPCISFSSVDEPMETPLGNFLDDVALIADIAPDELDSEDGGRIVANLMTIHSSKGMEFDAVFLVGNEEGTFPTQRSIAEGERSIELSEERRLCYVAMTRAKTHLVLTWRREVSFFSGAIFKSKDAVRSRFLDVLVSKQGTVPGKGGSHPSTQDKSNNLSFKNGTSRSGNVGSMTKREMHTEAKRLLASEGKSWGSWNPSSQKKTIRQIPSIALKSPANGVDQRPKLVLDQTRILSVRDSIDRRKVLTSPQSQTAQQSMVMRQNHHSSRNTSINVNAPKNQSQTAAGHSNVNQATLSGEPPPDDMDSTLFFPVGSSVKHKLHGRGVVQTPPNSDSEFSKKMLVRVKFIEESTEWDLPMDGLVHTYD</sequence>
<evidence type="ECO:0000259" key="13">
    <source>
        <dbReference type="PROSITE" id="PS51198"/>
    </source>
</evidence>
<evidence type="ECO:0000256" key="6">
    <source>
        <dbReference type="ARBA" id="ARBA00023125"/>
    </source>
</evidence>
<dbReference type="InterPro" id="IPR000212">
    <property type="entry name" value="DNA_helicase_UvrD/REP"/>
</dbReference>
<keyword evidence="2 11" id="KW-0547">Nucleotide-binding</keyword>
<comment type="catalytic activity">
    <reaction evidence="10">
        <text>ATP + H2O = ADP + phosphate + H(+)</text>
        <dbReference type="Rhea" id="RHEA:13065"/>
        <dbReference type="ChEBI" id="CHEBI:15377"/>
        <dbReference type="ChEBI" id="CHEBI:15378"/>
        <dbReference type="ChEBI" id="CHEBI:30616"/>
        <dbReference type="ChEBI" id="CHEBI:43474"/>
        <dbReference type="ChEBI" id="CHEBI:456216"/>
        <dbReference type="EC" id="5.6.2.4"/>
    </reaction>
</comment>
<dbReference type="EC" id="5.6.2.4" evidence="9"/>
<dbReference type="Gene3D" id="1.10.486.10">
    <property type="entry name" value="PCRA, domain 4"/>
    <property type="match status" value="1"/>
</dbReference>
<dbReference type="InterPro" id="IPR027417">
    <property type="entry name" value="P-loop_NTPase"/>
</dbReference>
<feature type="compositionally biased region" description="Polar residues" evidence="12">
    <location>
        <begin position="723"/>
        <end position="747"/>
    </location>
</feature>
<evidence type="ECO:0000256" key="1">
    <source>
        <dbReference type="ARBA" id="ARBA00009922"/>
    </source>
</evidence>
<protein>
    <recommendedName>
        <fullName evidence="9">DNA 3'-5' helicase</fullName>
        <ecNumber evidence="9">5.6.2.4</ecNumber>
    </recommendedName>
</protein>
<evidence type="ECO:0000256" key="7">
    <source>
        <dbReference type="ARBA" id="ARBA00023235"/>
    </source>
</evidence>
<evidence type="ECO:0000313" key="16">
    <source>
        <dbReference type="Proteomes" id="UP001530315"/>
    </source>
</evidence>
<feature type="domain" description="UvrD-like helicase C-terminal" evidence="14">
    <location>
        <begin position="296"/>
        <end position="630"/>
    </location>
</feature>
<name>A0ABD3MX24_9STRA</name>
<evidence type="ECO:0000313" key="15">
    <source>
        <dbReference type="EMBL" id="KAL3768470.1"/>
    </source>
</evidence>
<dbReference type="CDD" id="cd18807">
    <property type="entry name" value="SF1_C_UvrD"/>
    <property type="match status" value="1"/>
</dbReference>
<reference evidence="15 16" key="1">
    <citation type="submission" date="2024-10" db="EMBL/GenBank/DDBJ databases">
        <title>Updated reference genomes for cyclostephanoid diatoms.</title>
        <authorList>
            <person name="Roberts W.R."/>
            <person name="Alverson A.J."/>
        </authorList>
    </citation>
    <scope>NUCLEOTIDE SEQUENCE [LARGE SCALE GENOMIC DNA]</scope>
    <source>
        <strain evidence="15 16">AJA276-08</strain>
    </source>
</reference>
<dbReference type="GO" id="GO:0003677">
    <property type="term" value="F:DNA binding"/>
    <property type="evidence" value="ECO:0007669"/>
    <property type="project" value="UniProtKB-KW"/>
</dbReference>
<evidence type="ECO:0000256" key="2">
    <source>
        <dbReference type="ARBA" id="ARBA00022741"/>
    </source>
</evidence>
<evidence type="ECO:0000256" key="12">
    <source>
        <dbReference type="SAM" id="MobiDB-lite"/>
    </source>
</evidence>
<dbReference type="PANTHER" id="PTHR11070:SF2">
    <property type="entry name" value="ATP-DEPENDENT DNA HELICASE SRS2"/>
    <property type="match status" value="1"/>
</dbReference>
<evidence type="ECO:0000256" key="10">
    <source>
        <dbReference type="ARBA" id="ARBA00048988"/>
    </source>
</evidence>
<comment type="caution">
    <text evidence="15">The sequence shown here is derived from an EMBL/GenBank/DDBJ whole genome shotgun (WGS) entry which is preliminary data.</text>
</comment>
<evidence type="ECO:0000259" key="14">
    <source>
        <dbReference type="PROSITE" id="PS51217"/>
    </source>
</evidence>
<evidence type="ECO:0000256" key="8">
    <source>
        <dbReference type="ARBA" id="ARBA00034617"/>
    </source>
</evidence>
<dbReference type="CDD" id="cd17932">
    <property type="entry name" value="DEXQc_UvrD"/>
    <property type="match status" value="1"/>
</dbReference>
<keyword evidence="3 11" id="KW-0378">Hydrolase</keyword>
<dbReference type="InterPro" id="IPR013986">
    <property type="entry name" value="DExx_box_DNA_helicase_dom_sf"/>
</dbReference>
<dbReference type="AlphaFoldDB" id="A0ABD3MX24"/>
<evidence type="ECO:0000256" key="5">
    <source>
        <dbReference type="ARBA" id="ARBA00022840"/>
    </source>
</evidence>
<dbReference type="GO" id="GO:0005524">
    <property type="term" value="F:ATP binding"/>
    <property type="evidence" value="ECO:0007669"/>
    <property type="project" value="UniProtKB-UniRule"/>
</dbReference>
<dbReference type="PROSITE" id="PS51217">
    <property type="entry name" value="UVRD_HELICASE_CTER"/>
    <property type="match status" value="1"/>
</dbReference>
<keyword evidence="16" id="KW-1185">Reference proteome</keyword>
<dbReference type="GO" id="GO:0016787">
    <property type="term" value="F:hydrolase activity"/>
    <property type="evidence" value="ECO:0007669"/>
    <property type="project" value="UniProtKB-UniRule"/>
</dbReference>
<evidence type="ECO:0000256" key="11">
    <source>
        <dbReference type="PROSITE-ProRule" id="PRU00560"/>
    </source>
</evidence>
<dbReference type="GO" id="GO:0043138">
    <property type="term" value="F:3'-5' DNA helicase activity"/>
    <property type="evidence" value="ECO:0007669"/>
    <property type="project" value="UniProtKB-EC"/>
</dbReference>
<proteinExistence type="inferred from homology"/>